<evidence type="ECO:0000313" key="3">
    <source>
        <dbReference type="EMBL" id="NYJ75031.1"/>
    </source>
</evidence>
<feature type="domain" description="DNA-binding protein Rv2175c wHTH" evidence="2">
    <location>
        <begin position="10"/>
        <end position="54"/>
    </location>
</feature>
<dbReference type="GO" id="GO:0003677">
    <property type="term" value="F:DNA binding"/>
    <property type="evidence" value="ECO:0007669"/>
    <property type="project" value="InterPro"/>
</dbReference>
<evidence type="ECO:0008006" key="5">
    <source>
        <dbReference type="Google" id="ProtNLM"/>
    </source>
</evidence>
<proteinExistence type="predicted"/>
<dbReference type="Pfam" id="PF21531">
    <property type="entry name" value="Rv2175c_wHTH"/>
    <property type="match status" value="1"/>
</dbReference>
<feature type="domain" description="Rv2175c C-terminal" evidence="1">
    <location>
        <begin position="63"/>
        <end position="118"/>
    </location>
</feature>
<name>A0A853DJU8_9MICO</name>
<dbReference type="EMBL" id="JACCFW010000001">
    <property type="protein sequence ID" value="NYJ75031.1"/>
    <property type="molecule type" value="Genomic_DNA"/>
</dbReference>
<dbReference type="Pfam" id="PF18367">
    <property type="entry name" value="Rv2175c_C"/>
    <property type="match status" value="1"/>
</dbReference>
<keyword evidence="4" id="KW-1185">Reference proteome</keyword>
<dbReference type="InterPro" id="IPR041098">
    <property type="entry name" value="Rv2175c_C"/>
</dbReference>
<dbReference type="InterPro" id="IPR048576">
    <property type="entry name" value="Rv2175c_wHTH"/>
</dbReference>
<dbReference type="Proteomes" id="UP000571817">
    <property type="component" value="Unassembled WGS sequence"/>
</dbReference>
<reference evidence="3 4" key="1">
    <citation type="submission" date="2020-07" db="EMBL/GenBank/DDBJ databases">
        <title>Sequencing the genomes of 1000 actinobacteria strains.</title>
        <authorList>
            <person name="Klenk H.-P."/>
        </authorList>
    </citation>
    <scope>NUCLEOTIDE SEQUENCE [LARGE SCALE GENOMIC DNA]</scope>
    <source>
        <strain evidence="3 4">DSM 29531</strain>
    </source>
</reference>
<comment type="caution">
    <text evidence="3">The sequence shown here is derived from an EMBL/GenBank/DDBJ whole genome shotgun (WGS) entry which is preliminary data.</text>
</comment>
<dbReference type="RefSeq" id="WP_179481372.1">
    <property type="nucleotide sequence ID" value="NZ_JACCFW010000001.1"/>
</dbReference>
<sequence>MADLEDLVGEWLSVPEVAEAIGLRQRQVRKMITDGDLLSHRVGPNAAIGVPAAFVRDGEILPSLQGTVTVLRDARLPDEEALEWLFTPDETLPLPGAPIHMLLAGRKAEIRKRASELAF</sequence>
<organism evidence="3 4">
    <name type="scientific">Allobranchiibius huperziae</name>
    <dbReference type="NCBI Taxonomy" id="1874116"/>
    <lineage>
        <taxon>Bacteria</taxon>
        <taxon>Bacillati</taxon>
        <taxon>Actinomycetota</taxon>
        <taxon>Actinomycetes</taxon>
        <taxon>Micrococcales</taxon>
        <taxon>Dermacoccaceae</taxon>
        <taxon>Allobranchiibius</taxon>
    </lineage>
</organism>
<dbReference type="AlphaFoldDB" id="A0A853DJU8"/>
<protein>
    <recommendedName>
        <fullName evidence="5">DNA-binding protein</fullName>
    </recommendedName>
</protein>
<accession>A0A853DJU8</accession>
<evidence type="ECO:0000313" key="4">
    <source>
        <dbReference type="Proteomes" id="UP000571817"/>
    </source>
</evidence>
<gene>
    <name evidence="3" type="ORF">HNR15_001994</name>
</gene>
<evidence type="ECO:0000259" key="1">
    <source>
        <dbReference type="Pfam" id="PF18367"/>
    </source>
</evidence>
<evidence type="ECO:0000259" key="2">
    <source>
        <dbReference type="Pfam" id="PF21531"/>
    </source>
</evidence>